<dbReference type="InterPro" id="IPR000731">
    <property type="entry name" value="SSD"/>
</dbReference>
<dbReference type="Pfam" id="PF03176">
    <property type="entry name" value="MMPL"/>
    <property type="match status" value="2"/>
</dbReference>
<dbReference type="GO" id="GO:0005886">
    <property type="term" value="C:plasma membrane"/>
    <property type="evidence" value="ECO:0007669"/>
    <property type="project" value="UniProtKB-SubCell"/>
</dbReference>
<feature type="transmembrane region" description="Helical" evidence="8">
    <location>
        <begin position="787"/>
        <end position="807"/>
    </location>
</feature>
<keyword evidence="6 8" id="KW-0472">Membrane</keyword>
<evidence type="ECO:0000256" key="7">
    <source>
        <dbReference type="SAM" id="MobiDB-lite"/>
    </source>
</evidence>
<comment type="subcellular location">
    <subcellularLocation>
        <location evidence="1">Cell membrane</location>
        <topology evidence="1">Multi-pass membrane protein</topology>
    </subcellularLocation>
</comment>
<dbReference type="InterPro" id="IPR004869">
    <property type="entry name" value="MMPL_dom"/>
</dbReference>
<proteinExistence type="inferred from homology"/>
<evidence type="ECO:0000256" key="5">
    <source>
        <dbReference type="ARBA" id="ARBA00022989"/>
    </source>
</evidence>
<evidence type="ECO:0000313" key="10">
    <source>
        <dbReference type="EMBL" id="CUG90751.1"/>
    </source>
</evidence>
<evidence type="ECO:0000256" key="3">
    <source>
        <dbReference type="ARBA" id="ARBA00022475"/>
    </source>
</evidence>
<dbReference type="Gene3D" id="1.20.1640.10">
    <property type="entry name" value="Multidrug efflux transporter AcrB transmembrane domain"/>
    <property type="match status" value="2"/>
</dbReference>
<reference evidence="11" key="1">
    <citation type="submission" date="2015-09" db="EMBL/GenBank/DDBJ databases">
        <authorList>
            <consortium name="Pathogen Informatics"/>
        </authorList>
    </citation>
    <scope>NUCLEOTIDE SEQUENCE [LARGE SCALE GENOMIC DNA]</scope>
    <source>
        <strain evidence="11">Lake Konstanz</strain>
    </source>
</reference>
<feature type="transmembrane region" description="Helical" evidence="8">
    <location>
        <begin position="60"/>
        <end position="82"/>
    </location>
</feature>
<gene>
    <name evidence="10" type="ORF">BSAL_28615</name>
</gene>
<feature type="transmembrane region" description="Helical" evidence="8">
    <location>
        <begin position="929"/>
        <end position="952"/>
    </location>
</feature>
<feature type="region of interest" description="Disordered" evidence="7">
    <location>
        <begin position="479"/>
        <end position="520"/>
    </location>
</feature>
<dbReference type="Proteomes" id="UP000051952">
    <property type="component" value="Unassembled WGS sequence"/>
</dbReference>
<evidence type="ECO:0000256" key="8">
    <source>
        <dbReference type="SAM" id="Phobius"/>
    </source>
</evidence>
<dbReference type="OrthoDB" id="438641at2759"/>
<dbReference type="PRINTS" id="PR00702">
    <property type="entry name" value="ACRIFLAVINRP"/>
</dbReference>
<dbReference type="VEuPathDB" id="TriTrypDB:BSAL_28615"/>
<dbReference type="GO" id="GO:0022857">
    <property type="term" value="F:transmembrane transporter activity"/>
    <property type="evidence" value="ECO:0007669"/>
    <property type="project" value="InterPro"/>
</dbReference>
<dbReference type="AlphaFoldDB" id="A0A0S4JKK9"/>
<dbReference type="PANTHER" id="PTHR33406">
    <property type="entry name" value="MEMBRANE PROTEIN MJ1562-RELATED"/>
    <property type="match status" value="1"/>
</dbReference>
<feature type="transmembrane region" description="Helical" evidence="8">
    <location>
        <begin position="855"/>
        <end position="876"/>
    </location>
</feature>
<feature type="transmembrane region" description="Helical" evidence="8">
    <location>
        <begin position="378"/>
        <end position="401"/>
    </location>
</feature>
<evidence type="ECO:0000256" key="6">
    <source>
        <dbReference type="ARBA" id="ARBA00023136"/>
    </source>
</evidence>
<keyword evidence="3" id="KW-1003">Cell membrane</keyword>
<name>A0A0S4JKK9_BODSA</name>
<evidence type="ECO:0000256" key="1">
    <source>
        <dbReference type="ARBA" id="ARBA00004651"/>
    </source>
</evidence>
<dbReference type="SUPFAM" id="SSF82866">
    <property type="entry name" value="Multidrug efflux transporter AcrB transmembrane domain"/>
    <property type="match status" value="2"/>
</dbReference>
<keyword evidence="11" id="KW-1185">Reference proteome</keyword>
<dbReference type="EMBL" id="CYKH01001861">
    <property type="protein sequence ID" value="CUG90751.1"/>
    <property type="molecule type" value="Genomic_DNA"/>
</dbReference>
<sequence length="973" mass="105348">MSSNLGRRTSFSASEQLKGQQNIERGKACCTMKFDTTSTNVVVALVAGNSTNDSLLNTNCYLRFVVLAFWLLLAGGSAYFIMEFVKNTTEEFSPPDGTQAATAESAFGLQFPGTHDVSYLNVFIRLEDHVASGTAIYDVEEVETFCAALLIAFRAHFGSAIVSAADYFELMPAGMTSAAANLISPDLRAMALPLVLNADFVTKLAAQYGEDMQNIVANNVPLLNNTATAVCNGIPIFVTGIVKEAQDELGMMDAIAIPLAMIIMSITLKSLRTMILPLITIGFTLAISFGAMYFVSLGMGVSSTTPSLMMSLCIAMSIDYNLFILSRYREELVKGSGGMTCITNVLRTAGHTILVSGLTLLFCLLGLVFFPLNMLQSFGVGCGFAIVISLLVSLTFAPALLMTFPKFFEASVKPTKFPTWVPQWIARYLNSTGYSTKDYISSVGEKSAAMATNAEGIAAEQRDSYMGFTPRQASGYGGVDLGSKGDSTNNNGPSSQQRRSGSGTRFSGNDENDNQRGPLLVTMPTTQDAQYYHRTRSVFYRLHPIVRSPWNFVILFVVLGLTLALGYEVLRFKTTDSFDSYLPRGSDVANNFVSFVESFGYGYTQPYHIMLSGLNGDQVAGPNIPNATSEAFFVYFQGFLKLMVADDSVAPVRTHEFLGPLNIAGEWTNYSMLRDCFQLSLSCNMNVGGFVAAGPNSMIAYGEHPSAMYTILITSFDPMGNLGDPFYKHVMALGNQFKTSVLANASSLAFNTTTTPEAIQQVAAHYTLYFGGVGPSSMDAIDTVYKLFPIIIGVSCGSVLVVVGIAFRSIIMPLRSVVSIAATQLFVFGLVVVTYQSPGIMNWMGWGSVQSFGAVSWTAPVVAFSVIVGVALDYDIFLITRVVELVEDEGLKTSEAVLHALCSTGRIITSAGIIMAVAFFGLLLSSTQILNLLGFFMVAAVLFDTFIVRTLLVPSLMSILGKWNWYPRQLDQT</sequence>
<evidence type="ECO:0000259" key="9">
    <source>
        <dbReference type="PROSITE" id="PS50156"/>
    </source>
</evidence>
<dbReference type="PROSITE" id="PS50156">
    <property type="entry name" value="SSD"/>
    <property type="match status" value="1"/>
</dbReference>
<feature type="transmembrane region" description="Helical" evidence="8">
    <location>
        <begin position="550"/>
        <end position="570"/>
    </location>
</feature>
<feature type="transmembrane region" description="Helical" evidence="8">
    <location>
        <begin position="349"/>
        <end position="372"/>
    </location>
</feature>
<feature type="compositionally biased region" description="Low complexity" evidence="7">
    <location>
        <begin position="494"/>
        <end position="507"/>
    </location>
</feature>
<dbReference type="OMA" id="TWYMPRW"/>
<accession>A0A0S4JKK9</accession>
<feature type="transmembrane region" description="Helical" evidence="8">
    <location>
        <begin position="814"/>
        <end position="835"/>
    </location>
</feature>
<keyword evidence="4 8" id="KW-0812">Transmembrane</keyword>
<feature type="domain" description="SSD" evidence="9">
    <location>
        <begin position="278"/>
        <end position="403"/>
    </location>
</feature>
<evidence type="ECO:0000313" key="11">
    <source>
        <dbReference type="Proteomes" id="UP000051952"/>
    </source>
</evidence>
<keyword evidence="5 8" id="KW-1133">Transmembrane helix</keyword>
<feature type="transmembrane region" description="Helical" evidence="8">
    <location>
        <begin position="275"/>
        <end position="296"/>
    </location>
</feature>
<dbReference type="PANTHER" id="PTHR33406:SF6">
    <property type="entry name" value="MEMBRANE PROTEIN YDGH-RELATED"/>
    <property type="match status" value="1"/>
</dbReference>
<dbReference type="InterPro" id="IPR050545">
    <property type="entry name" value="Mycobact_MmpL"/>
</dbReference>
<feature type="transmembrane region" description="Helical" evidence="8">
    <location>
        <begin position="897"/>
        <end position="923"/>
    </location>
</feature>
<comment type="similarity">
    <text evidence="2">Belongs to the resistance-nodulation-cell division (RND) (TC 2.A.6) family. MmpL subfamily.</text>
</comment>
<feature type="transmembrane region" description="Helical" evidence="8">
    <location>
        <begin position="249"/>
        <end position="268"/>
    </location>
</feature>
<dbReference type="InterPro" id="IPR001036">
    <property type="entry name" value="Acrflvin-R"/>
</dbReference>
<evidence type="ECO:0000256" key="2">
    <source>
        <dbReference type="ARBA" id="ARBA00010157"/>
    </source>
</evidence>
<protein>
    <recommendedName>
        <fullName evidence="9">SSD domain-containing protein</fullName>
    </recommendedName>
</protein>
<evidence type="ECO:0000256" key="4">
    <source>
        <dbReference type="ARBA" id="ARBA00022692"/>
    </source>
</evidence>
<organism evidence="10 11">
    <name type="scientific">Bodo saltans</name>
    <name type="common">Flagellated protozoan</name>
    <dbReference type="NCBI Taxonomy" id="75058"/>
    <lineage>
        <taxon>Eukaryota</taxon>
        <taxon>Discoba</taxon>
        <taxon>Euglenozoa</taxon>
        <taxon>Kinetoplastea</taxon>
        <taxon>Metakinetoplastina</taxon>
        <taxon>Eubodonida</taxon>
        <taxon>Bodonidae</taxon>
        <taxon>Bodo</taxon>
    </lineage>
</organism>